<reference evidence="2 4" key="1">
    <citation type="journal article" date="2008" name="Science">
        <title>The Physcomitrella genome reveals evolutionary insights into the conquest of land by plants.</title>
        <authorList>
            <person name="Rensing S."/>
            <person name="Lang D."/>
            <person name="Zimmer A."/>
            <person name="Terry A."/>
            <person name="Salamov A."/>
            <person name="Shapiro H."/>
            <person name="Nishiyama T."/>
            <person name="Perroud P.-F."/>
            <person name="Lindquist E."/>
            <person name="Kamisugi Y."/>
            <person name="Tanahashi T."/>
            <person name="Sakakibara K."/>
            <person name="Fujita T."/>
            <person name="Oishi K."/>
            <person name="Shin-I T."/>
            <person name="Kuroki Y."/>
            <person name="Toyoda A."/>
            <person name="Suzuki Y."/>
            <person name="Hashimoto A."/>
            <person name="Yamaguchi K."/>
            <person name="Sugano A."/>
            <person name="Kohara Y."/>
            <person name="Fujiyama A."/>
            <person name="Anterola A."/>
            <person name="Aoki S."/>
            <person name="Ashton N."/>
            <person name="Barbazuk W.B."/>
            <person name="Barker E."/>
            <person name="Bennetzen J."/>
            <person name="Bezanilla M."/>
            <person name="Blankenship R."/>
            <person name="Cho S.H."/>
            <person name="Dutcher S."/>
            <person name="Estelle M."/>
            <person name="Fawcett J.A."/>
            <person name="Gundlach H."/>
            <person name="Hanada K."/>
            <person name="Heyl A."/>
            <person name="Hicks K.A."/>
            <person name="Hugh J."/>
            <person name="Lohr M."/>
            <person name="Mayer K."/>
            <person name="Melkozernov A."/>
            <person name="Murata T."/>
            <person name="Nelson D."/>
            <person name="Pils B."/>
            <person name="Prigge M."/>
            <person name="Reiss B."/>
            <person name="Renner T."/>
            <person name="Rombauts S."/>
            <person name="Rushton P."/>
            <person name="Sanderfoot A."/>
            <person name="Schween G."/>
            <person name="Shiu S.-H."/>
            <person name="Stueber K."/>
            <person name="Theodoulou F.L."/>
            <person name="Tu H."/>
            <person name="Van de Peer Y."/>
            <person name="Verrier P.J."/>
            <person name="Waters E."/>
            <person name="Wood A."/>
            <person name="Yang L."/>
            <person name="Cove D."/>
            <person name="Cuming A."/>
            <person name="Hasebe M."/>
            <person name="Lucas S."/>
            <person name="Mishler D.B."/>
            <person name="Reski R."/>
            <person name="Grigoriev I."/>
            <person name="Quatrano R.S."/>
            <person name="Boore J.L."/>
        </authorList>
    </citation>
    <scope>NUCLEOTIDE SEQUENCE [LARGE SCALE GENOMIC DNA]</scope>
    <source>
        <strain evidence="3 4">cv. Gransden 2004</strain>
    </source>
</reference>
<dbReference type="Gramene" id="Pp3c6_29170V3.2">
    <property type="protein sequence ID" value="Pp3c6_29170V3.2"/>
    <property type="gene ID" value="Pp3c6_29170"/>
</dbReference>
<protein>
    <submittedName>
        <fullName evidence="2 3">Uncharacterized protein</fullName>
    </submittedName>
</protein>
<dbReference type="EnsemblPlants" id="Pp3c6_29170V3.1">
    <property type="protein sequence ID" value="Pp3c6_29170V3.1"/>
    <property type="gene ID" value="Pp3c6_29170"/>
</dbReference>
<reference evidence="2 4" key="2">
    <citation type="journal article" date="2018" name="Plant J.">
        <title>The Physcomitrella patens chromosome-scale assembly reveals moss genome structure and evolution.</title>
        <authorList>
            <person name="Lang D."/>
            <person name="Ullrich K.K."/>
            <person name="Murat F."/>
            <person name="Fuchs J."/>
            <person name="Jenkins J."/>
            <person name="Haas F.B."/>
            <person name="Piednoel M."/>
            <person name="Gundlach H."/>
            <person name="Van Bel M."/>
            <person name="Meyberg R."/>
            <person name="Vives C."/>
            <person name="Morata J."/>
            <person name="Symeonidi A."/>
            <person name="Hiss M."/>
            <person name="Muchero W."/>
            <person name="Kamisugi Y."/>
            <person name="Saleh O."/>
            <person name="Blanc G."/>
            <person name="Decker E.L."/>
            <person name="van Gessel N."/>
            <person name="Grimwood J."/>
            <person name="Hayes R.D."/>
            <person name="Graham S.W."/>
            <person name="Gunter L.E."/>
            <person name="McDaniel S.F."/>
            <person name="Hoernstein S.N.W."/>
            <person name="Larsson A."/>
            <person name="Li F.W."/>
            <person name="Perroud P.F."/>
            <person name="Phillips J."/>
            <person name="Ranjan P."/>
            <person name="Rokshar D.S."/>
            <person name="Rothfels C.J."/>
            <person name="Schneider L."/>
            <person name="Shu S."/>
            <person name="Stevenson D.W."/>
            <person name="Thummler F."/>
            <person name="Tillich M."/>
            <person name="Villarreal Aguilar J.C."/>
            <person name="Widiez T."/>
            <person name="Wong G.K."/>
            <person name="Wymore A."/>
            <person name="Zhang Y."/>
            <person name="Zimmer A.D."/>
            <person name="Quatrano R.S."/>
            <person name="Mayer K.F.X."/>
            <person name="Goodstein D."/>
            <person name="Casacuberta J.M."/>
            <person name="Vandepoele K."/>
            <person name="Reski R."/>
            <person name="Cuming A.C."/>
            <person name="Tuskan G.A."/>
            <person name="Maumus F."/>
            <person name="Salse J."/>
            <person name="Schmutz J."/>
            <person name="Rensing S.A."/>
        </authorList>
    </citation>
    <scope>NUCLEOTIDE SEQUENCE [LARGE SCALE GENOMIC DNA]</scope>
    <source>
        <strain evidence="3 4">cv. Gransden 2004</strain>
    </source>
</reference>
<organism evidence="2">
    <name type="scientific">Physcomitrium patens</name>
    <name type="common">Spreading-leaved earth moss</name>
    <name type="synonym">Physcomitrella patens</name>
    <dbReference type="NCBI Taxonomy" id="3218"/>
    <lineage>
        <taxon>Eukaryota</taxon>
        <taxon>Viridiplantae</taxon>
        <taxon>Streptophyta</taxon>
        <taxon>Embryophyta</taxon>
        <taxon>Bryophyta</taxon>
        <taxon>Bryophytina</taxon>
        <taxon>Bryopsida</taxon>
        <taxon>Funariidae</taxon>
        <taxon>Funariales</taxon>
        <taxon>Funariaceae</taxon>
        <taxon>Physcomitrium</taxon>
    </lineage>
</organism>
<name>A0A2K1KHI6_PHYPA</name>
<dbReference type="AlphaFoldDB" id="A0A2K1KHI6"/>
<gene>
    <name evidence="3" type="primary">LOC112283947</name>
    <name evidence="2" type="ORF">PHYPA_009627</name>
</gene>
<accession>A0A2K1KHI6</accession>
<dbReference type="EnsemblPlants" id="Pp3c6_29170V3.2">
    <property type="protein sequence ID" value="Pp3c6_29170V3.2"/>
    <property type="gene ID" value="Pp3c6_29170"/>
</dbReference>
<evidence type="ECO:0000313" key="4">
    <source>
        <dbReference type="Proteomes" id="UP000006727"/>
    </source>
</evidence>
<dbReference type="Proteomes" id="UP000006727">
    <property type="component" value="Chromosome 6"/>
</dbReference>
<dbReference type="EMBL" id="ABEU02000006">
    <property type="protein sequence ID" value="PNR53251.1"/>
    <property type="molecule type" value="Genomic_DNA"/>
</dbReference>
<keyword evidence="4" id="KW-1185">Reference proteome</keyword>
<evidence type="ECO:0000256" key="1">
    <source>
        <dbReference type="SAM" id="MobiDB-lite"/>
    </source>
</evidence>
<sequence length="139" mass="16177">MFWDSNYGQGEGVCRSEDYDPWSDGGINHGRIRSQTPQESSEAAGSWSRTTSRFNPSVRIQPSIRLWRTWARLSCRSAHRMCRGRNRWVHLLSGPHLPAHSFGLHVVRWRFGDILWFLNPKTLTPQVYQKKLFSYSTIA</sequence>
<feature type="region of interest" description="Disordered" evidence="1">
    <location>
        <begin position="27"/>
        <end position="54"/>
    </location>
</feature>
<evidence type="ECO:0000313" key="3">
    <source>
        <dbReference type="EnsemblPlants" id="Pp3c6_29170V3.1"/>
    </source>
</evidence>
<dbReference type="Gramene" id="Pp3c6_29170V3.1">
    <property type="protein sequence ID" value="Pp3c6_29170V3.1"/>
    <property type="gene ID" value="Pp3c6_29170"/>
</dbReference>
<feature type="compositionally biased region" description="Polar residues" evidence="1">
    <location>
        <begin position="33"/>
        <end position="54"/>
    </location>
</feature>
<evidence type="ECO:0000313" key="2">
    <source>
        <dbReference type="EMBL" id="PNR53251.1"/>
    </source>
</evidence>
<proteinExistence type="predicted"/>
<reference evidence="3" key="3">
    <citation type="submission" date="2020-12" db="UniProtKB">
        <authorList>
            <consortium name="EnsemblPlants"/>
        </authorList>
    </citation>
    <scope>IDENTIFICATION</scope>
</reference>